<reference evidence="2 3" key="1">
    <citation type="submission" date="2018-06" db="EMBL/GenBank/DDBJ databases">
        <title>Mucibacter soli gen. nov., sp. nov., a new member of the family Chitinophagaceae producing mucin.</title>
        <authorList>
            <person name="Kim M.-K."/>
            <person name="Park S."/>
            <person name="Kim T.-S."/>
            <person name="Joung Y."/>
            <person name="Han J.-H."/>
            <person name="Kim S.B."/>
        </authorList>
    </citation>
    <scope>NUCLEOTIDE SEQUENCE [LARGE SCALE GENOMIC DNA]</scope>
    <source>
        <strain evidence="2 3">R1-15</strain>
    </source>
</reference>
<feature type="domain" description="Type I restriction enzyme R protein N-terminal" evidence="1">
    <location>
        <begin position="35"/>
        <end position="143"/>
    </location>
</feature>
<keyword evidence="2" id="KW-0540">Nuclease</keyword>
<dbReference type="OrthoDB" id="9790377at2"/>
<organism evidence="2 3">
    <name type="scientific">Taibaiella soli</name>
    <dbReference type="NCBI Taxonomy" id="1649169"/>
    <lineage>
        <taxon>Bacteria</taxon>
        <taxon>Pseudomonadati</taxon>
        <taxon>Bacteroidota</taxon>
        <taxon>Chitinophagia</taxon>
        <taxon>Chitinophagales</taxon>
        <taxon>Chitinophagaceae</taxon>
        <taxon>Taibaiella</taxon>
    </lineage>
</organism>
<protein>
    <submittedName>
        <fullName evidence="2">Restriction endonuclease subunit R</fullName>
    </submittedName>
</protein>
<dbReference type="AlphaFoldDB" id="A0A2W2AN72"/>
<keyword evidence="2" id="KW-0378">Hydrolase</keyword>
<dbReference type="Pfam" id="PF13588">
    <property type="entry name" value="HSDR_N_2"/>
    <property type="match status" value="1"/>
</dbReference>
<dbReference type="EMBL" id="QKTW01000001">
    <property type="protein sequence ID" value="PZF75012.1"/>
    <property type="molecule type" value="Genomic_DNA"/>
</dbReference>
<comment type="caution">
    <text evidence="2">The sequence shown here is derived from an EMBL/GenBank/DDBJ whole genome shotgun (WGS) entry which is preliminary data.</text>
</comment>
<dbReference type="Proteomes" id="UP000248745">
    <property type="component" value="Unassembled WGS sequence"/>
</dbReference>
<accession>A0A2W2AN72</accession>
<evidence type="ECO:0000313" key="3">
    <source>
        <dbReference type="Proteomes" id="UP000248745"/>
    </source>
</evidence>
<name>A0A2W2AN72_9BACT</name>
<keyword evidence="2" id="KW-0255">Endonuclease</keyword>
<gene>
    <name evidence="2" type="ORF">DN068_00210</name>
</gene>
<dbReference type="InterPro" id="IPR029464">
    <property type="entry name" value="HSDR_N"/>
</dbReference>
<keyword evidence="3" id="KW-1185">Reference proteome</keyword>
<sequence>MITIDFSGIELPVRRENDKVTVFDPLRKKWLVLTPEEQVRQYLLHYLMQVKGYPKTLIAVEKKIKVGSMDKRFDIVVYNRNHEPWMLVECKAPFVVIDQATLFQLLNYQRTIQCDYWVMSNGHQHFCADARNVQAISWLTDLPLYNV</sequence>
<evidence type="ECO:0000313" key="2">
    <source>
        <dbReference type="EMBL" id="PZF75012.1"/>
    </source>
</evidence>
<proteinExistence type="predicted"/>
<evidence type="ECO:0000259" key="1">
    <source>
        <dbReference type="Pfam" id="PF13588"/>
    </source>
</evidence>
<dbReference type="GO" id="GO:0004519">
    <property type="term" value="F:endonuclease activity"/>
    <property type="evidence" value="ECO:0007669"/>
    <property type="project" value="UniProtKB-KW"/>
</dbReference>